<dbReference type="PROSITE" id="PS50893">
    <property type="entry name" value="ABC_TRANSPORTER_2"/>
    <property type="match status" value="1"/>
</dbReference>
<accession>A0A9X1VJN0</accession>
<dbReference type="CDD" id="cd18571">
    <property type="entry name" value="ABC_6TM_peptidase_like"/>
    <property type="match status" value="1"/>
</dbReference>
<reference evidence="14" key="1">
    <citation type="submission" date="2022-03" db="EMBL/GenBank/DDBJ databases">
        <title>Bacterial whole genome sequence for Hymenobacter sp. DH14.</title>
        <authorList>
            <person name="Le V."/>
        </authorList>
    </citation>
    <scope>NUCLEOTIDE SEQUENCE</scope>
    <source>
        <strain evidence="14">DH14</strain>
    </source>
</reference>
<keyword evidence="6" id="KW-0378">Hydrolase</keyword>
<keyword evidence="7" id="KW-0067">ATP-binding</keyword>
<evidence type="ECO:0000259" key="11">
    <source>
        <dbReference type="PROSITE" id="PS50893"/>
    </source>
</evidence>
<feature type="transmembrane region" description="Helical" evidence="10">
    <location>
        <begin position="284"/>
        <end position="308"/>
    </location>
</feature>
<dbReference type="GO" id="GO:0008233">
    <property type="term" value="F:peptidase activity"/>
    <property type="evidence" value="ECO:0007669"/>
    <property type="project" value="InterPro"/>
</dbReference>
<dbReference type="SUPFAM" id="SSF52540">
    <property type="entry name" value="P-loop containing nucleoside triphosphate hydrolases"/>
    <property type="match status" value="1"/>
</dbReference>
<dbReference type="SUPFAM" id="SSF90123">
    <property type="entry name" value="ABC transporter transmembrane region"/>
    <property type="match status" value="1"/>
</dbReference>
<dbReference type="GO" id="GO:0006508">
    <property type="term" value="P:proteolysis"/>
    <property type="evidence" value="ECO:0007669"/>
    <property type="project" value="InterPro"/>
</dbReference>
<evidence type="ECO:0000259" key="13">
    <source>
        <dbReference type="PROSITE" id="PS50990"/>
    </source>
</evidence>
<keyword evidence="2" id="KW-0813">Transport</keyword>
<keyword evidence="4 10" id="KW-0812">Transmembrane</keyword>
<keyword evidence="8 10" id="KW-1133">Transmembrane helix</keyword>
<keyword evidence="15" id="KW-1185">Reference proteome</keyword>
<dbReference type="InterPro" id="IPR011527">
    <property type="entry name" value="ABC1_TM_dom"/>
</dbReference>
<evidence type="ECO:0000256" key="4">
    <source>
        <dbReference type="ARBA" id="ARBA00022692"/>
    </source>
</evidence>
<dbReference type="PROSITE" id="PS50929">
    <property type="entry name" value="ABC_TM1F"/>
    <property type="match status" value="1"/>
</dbReference>
<feature type="transmembrane region" description="Helical" evidence="10">
    <location>
        <begin position="314"/>
        <end position="333"/>
    </location>
</feature>
<dbReference type="Pfam" id="PF00005">
    <property type="entry name" value="ABC_tran"/>
    <property type="match status" value="1"/>
</dbReference>
<dbReference type="GO" id="GO:0015421">
    <property type="term" value="F:ABC-type oligopeptide transporter activity"/>
    <property type="evidence" value="ECO:0007669"/>
    <property type="project" value="TreeGrafter"/>
</dbReference>
<dbReference type="InterPro" id="IPR003593">
    <property type="entry name" value="AAA+_ATPase"/>
</dbReference>
<feature type="domain" description="Peptidase C39" evidence="13">
    <location>
        <begin position="9"/>
        <end position="135"/>
    </location>
</feature>
<dbReference type="Pfam" id="PF03412">
    <property type="entry name" value="Peptidase_C39"/>
    <property type="match status" value="1"/>
</dbReference>
<dbReference type="Gene3D" id="3.90.70.10">
    <property type="entry name" value="Cysteine proteinases"/>
    <property type="match status" value="1"/>
</dbReference>
<comment type="caution">
    <text evidence="14">The sequence shown here is derived from an EMBL/GenBank/DDBJ whole genome shotgun (WGS) entry which is preliminary data.</text>
</comment>
<dbReference type="PANTHER" id="PTHR43394">
    <property type="entry name" value="ATP-DEPENDENT PERMEASE MDL1, MITOCHONDRIAL"/>
    <property type="match status" value="1"/>
</dbReference>
<sequence length="739" mass="83263">MKSFPVYKQFDQMDCGPTCLRMIAKFYGKHYSLKSLREAAHITREGVDMRGISEASEQIGFRSFGAKITFEQLDQQATLPCILHWNQNHFVVLPPQKYDSSKKNSRIIVIDPAYGKRTLTREAFLKSWISTENRMGIVLMLEPTPDFFTKDGESEKTSNLSFFLTYLSPYKRYIFQILLGMVLGSLFSLVFPFLTQSLIDFGINQQNIGFTYLILFSQLFLFLGGAAIEMVRGWLLLHMNTRVNIAIISDFLIKLMKLPIRFFDSKMVGDITQRIQDHNRIEQFLTATTLNTLFSLLNIIVFSVVLAIYSLKILAIFMIGSSVSVSWILLFLAKRRDLDYVRFQQQSANQNNLFEIITGMQEIKLNNSETNKRWGWERIQAKLFKVGIRSMALEQYQMLGVNLSTQLKNILITFVAAQEVIHGTLTLGMMLSISYITGQMNGPIEHLLGFFRSAQDARISIDRLGEIQQQDDEEKPSYVRLDKELALLHTVEQAGAGLVLDKVSFQYEGPDSAFVLKDVSLTIPFGKVTAVVGSSGSGKTTLLKLLLRFYDPVAGIIKVGATPLTNVSPKWWRAQCGSVMQEGYIFSDTIAHNIAIQDDINEEQLAIALRTANLASTVAAMPLGLATKIGMSGNGISGGQRQRMLIARAVYKNPQFIFLDEATSSLDANNERIIIDNLESFFQHRTVVVIAHRLSTVKHADQIVVLEQGQVVEVGDHATLTAKRGRYFELVKNQLELGN</sequence>
<dbReference type="FunFam" id="3.40.50.300:FF:000299">
    <property type="entry name" value="ABC transporter ATP-binding protein/permease"/>
    <property type="match status" value="1"/>
</dbReference>
<dbReference type="EMBL" id="JALBGC010000006">
    <property type="protein sequence ID" value="MCI1189900.1"/>
    <property type="molecule type" value="Genomic_DNA"/>
</dbReference>
<dbReference type="RefSeq" id="WP_241938109.1">
    <property type="nucleotide sequence ID" value="NZ_JALBGC010000006.1"/>
</dbReference>
<evidence type="ECO:0000313" key="15">
    <source>
        <dbReference type="Proteomes" id="UP001139193"/>
    </source>
</evidence>
<dbReference type="Proteomes" id="UP001139193">
    <property type="component" value="Unassembled WGS sequence"/>
</dbReference>
<dbReference type="GO" id="GO:0005524">
    <property type="term" value="F:ATP binding"/>
    <property type="evidence" value="ECO:0007669"/>
    <property type="project" value="UniProtKB-KW"/>
</dbReference>
<evidence type="ECO:0000256" key="7">
    <source>
        <dbReference type="ARBA" id="ARBA00022840"/>
    </source>
</evidence>
<feature type="domain" description="ABC transporter" evidence="11">
    <location>
        <begin position="498"/>
        <end position="733"/>
    </location>
</feature>
<dbReference type="InterPro" id="IPR039421">
    <property type="entry name" value="Type_1_exporter"/>
</dbReference>
<dbReference type="InterPro" id="IPR027417">
    <property type="entry name" value="P-loop_NTPase"/>
</dbReference>
<dbReference type="AlphaFoldDB" id="A0A9X1VJN0"/>
<keyword evidence="3" id="KW-1003">Cell membrane</keyword>
<evidence type="ECO:0000256" key="5">
    <source>
        <dbReference type="ARBA" id="ARBA00022741"/>
    </source>
</evidence>
<feature type="domain" description="ABC transmembrane type-1" evidence="12">
    <location>
        <begin position="177"/>
        <end position="456"/>
    </location>
</feature>
<dbReference type="PROSITE" id="PS00211">
    <property type="entry name" value="ABC_TRANSPORTER_1"/>
    <property type="match status" value="1"/>
</dbReference>
<evidence type="ECO:0000313" key="14">
    <source>
        <dbReference type="EMBL" id="MCI1189900.1"/>
    </source>
</evidence>
<gene>
    <name evidence="14" type="ORF">MON38_20955</name>
</gene>
<keyword evidence="5" id="KW-0547">Nucleotide-binding</keyword>
<dbReference type="Gene3D" id="1.20.1560.10">
    <property type="entry name" value="ABC transporter type 1, transmembrane domain"/>
    <property type="match status" value="1"/>
</dbReference>
<dbReference type="Pfam" id="PF00664">
    <property type="entry name" value="ABC_membrane"/>
    <property type="match status" value="1"/>
</dbReference>
<dbReference type="PANTHER" id="PTHR43394:SF1">
    <property type="entry name" value="ATP-BINDING CASSETTE SUB-FAMILY B MEMBER 10, MITOCHONDRIAL"/>
    <property type="match status" value="1"/>
</dbReference>
<proteinExistence type="predicted"/>
<dbReference type="InterPro" id="IPR003439">
    <property type="entry name" value="ABC_transporter-like_ATP-bd"/>
</dbReference>
<dbReference type="SMART" id="SM00382">
    <property type="entry name" value="AAA"/>
    <property type="match status" value="1"/>
</dbReference>
<dbReference type="Gene3D" id="3.40.50.300">
    <property type="entry name" value="P-loop containing nucleotide triphosphate hydrolases"/>
    <property type="match status" value="1"/>
</dbReference>
<evidence type="ECO:0000256" key="6">
    <source>
        <dbReference type="ARBA" id="ARBA00022801"/>
    </source>
</evidence>
<feature type="transmembrane region" description="Helical" evidence="10">
    <location>
        <begin position="207"/>
        <end position="228"/>
    </location>
</feature>
<feature type="transmembrane region" description="Helical" evidence="10">
    <location>
        <begin position="173"/>
        <end position="195"/>
    </location>
</feature>
<dbReference type="InterPro" id="IPR005074">
    <property type="entry name" value="Peptidase_C39"/>
</dbReference>
<evidence type="ECO:0000256" key="3">
    <source>
        <dbReference type="ARBA" id="ARBA00022475"/>
    </source>
</evidence>
<dbReference type="GO" id="GO:0016887">
    <property type="term" value="F:ATP hydrolysis activity"/>
    <property type="evidence" value="ECO:0007669"/>
    <property type="project" value="InterPro"/>
</dbReference>
<name>A0A9X1VJN0_9BACT</name>
<evidence type="ECO:0000256" key="2">
    <source>
        <dbReference type="ARBA" id="ARBA00022448"/>
    </source>
</evidence>
<evidence type="ECO:0000256" key="10">
    <source>
        <dbReference type="SAM" id="Phobius"/>
    </source>
</evidence>
<dbReference type="GO" id="GO:0005886">
    <property type="term" value="C:plasma membrane"/>
    <property type="evidence" value="ECO:0007669"/>
    <property type="project" value="UniProtKB-SubCell"/>
</dbReference>
<keyword evidence="9 10" id="KW-0472">Membrane</keyword>
<comment type="subcellular location">
    <subcellularLocation>
        <location evidence="1">Cell membrane</location>
        <topology evidence="1">Multi-pass membrane protein</topology>
    </subcellularLocation>
</comment>
<evidence type="ECO:0000256" key="1">
    <source>
        <dbReference type="ARBA" id="ARBA00004651"/>
    </source>
</evidence>
<dbReference type="InterPro" id="IPR017871">
    <property type="entry name" value="ABC_transporter-like_CS"/>
</dbReference>
<evidence type="ECO:0000256" key="8">
    <source>
        <dbReference type="ARBA" id="ARBA00022989"/>
    </source>
</evidence>
<dbReference type="PROSITE" id="PS50990">
    <property type="entry name" value="PEPTIDASE_C39"/>
    <property type="match status" value="1"/>
</dbReference>
<dbReference type="InterPro" id="IPR036640">
    <property type="entry name" value="ABC1_TM_sf"/>
</dbReference>
<evidence type="ECO:0000256" key="9">
    <source>
        <dbReference type="ARBA" id="ARBA00023136"/>
    </source>
</evidence>
<organism evidence="14 15">
    <name type="scientific">Hymenobacter cyanobacteriorum</name>
    <dbReference type="NCBI Taxonomy" id="2926463"/>
    <lineage>
        <taxon>Bacteria</taxon>
        <taxon>Pseudomonadati</taxon>
        <taxon>Bacteroidota</taxon>
        <taxon>Cytophagia</taxon>
        <taxon>Cytophagales</taxon>
        <taxon>Hymenobacteraceae</taxon>
        <taxon>Hymenobacter</taxon>
    </lineage>
</organism>
<protein>
    <submittedName>
        <fullName evidence="14">Peptidase domain-containing ABC transporter</fullName>
    </submittedName>
</protein>
<dbReference type="CDD" id="cd02418">
    <property type="entry name" value="Peptidase_C39B"/>
    <property type="match status" value="1"/>
</dbReference>
<evidence type="ECO:0000259" key="12">
    <source>
        <dbReference type="PROSITE" id="PS50929"/>
    </source>
</evidence>